<dbReference type="VEuPathDB" id="FungiDB:PSTT_16028"/>
<feature type="non-terminal residue" evidence="1">
    <location>
        <position position="1"/>
    </location>
</feature>
<dbReference type="EMBL" id="PKSL01000327">
    <property type="protein sequence ID" value="POV95785.1"/>
    <property type="molecule type" value="Genomic_DNA"/>
</dbReference>
<keyword evidence="2" id="KW-1185">Reference proteome</keyword>
<dbReference type="VEuPathDB" id="FungiDB:PSHT_11873"/>
<organism evidence="1 2">
    <name type="scientific">Puccinia striiformis</name>
    <dbReference type="NCBI Taxonomy" id="27350"/>
    <lineage>
        <taxon>Eukaryota</taxon>
        <taxon>Fungi</taxon>
        <taxon>Dikarya</taxon>
        <taxon>Basidiomycota</taxon>
        <taxon>Pucciniomycotina</taxon>
        <taxon>Pucciniomycetes</taxon>
        <taxon>Pucciniales</taxon>
        <taxon>Pucciniaceae</taxon>
        <taxon>Puccinia</taxon>
    </lineage>
</organism>
<name>A0A2S4UEN7_9BASI</name>
<dbReference type="VEuPathDB" id="FungiDB:PSHT_11217"/>
<accession>A0A2S4UEN7</accession>
<gene>
    <name evidence="1" type="ORF">PSTT_16028</name>
</gene>
<protein>
    <submittedName>
        <fullName evidence="1">Uncharacterized protein</fullName>
    </submittedName>
</protein>
<comment type="caution">
    <text evidence="1">The sequence shown here is derived from an EMBL/GenBank/DDBJ whole genome shotgun (WGS) entry which is preliminary data.</text>
</comment>
<evidence type="ECO:0000313" key="2">
    <source>
        <dbReference type="Proteomes" id="UP000239156"/>
    </source>
</evidence>
<feature type="non-terminal residue" evidence="1">
    <location>
        <position position="221"/>
    </location>
</feature>
<dbReference type="AlphaFoldDB" id="A0A2S4UEN7"/>
<evidence type="ECO:0000313" key="1">
    <source>
        <dbReference type="EMBL" id="POV95785.1"/>
    </source>
</evidence>
<sequence>SVGITCLNFLPSIFEKSPGDKEVENLLHLPVVACSSMTTSLFSAHQTCGTVPRHISGLIGHKEASRFLSEVSVVPVTLWYSYGRNLTELTLRAQPTGGHQTRDTGSGDWWRIAGMTIGSLLAVQKNQQATLPALLMCLKTTSFGTAFFALRQFIVNGILHIIIYNEKGILSRAISDRELWKTVRTIQLSQSDLQHKTLNCQINQLQECISTRHLNKPQLAN</sequence>
<dbReference type="Proteomes" id="UP000239156">
    <property type="component" value="Unassembled WGS sequence"/>
</dbReference>
<reference evidence="1" key="1">
    <citation type="submission" date="2017-12" db="EMBL/GenBank/DDBJ databases">
        <title>Gene loss provides genomic basis for host adaptation in cereal stripe rust fungi.</title>
        <authorList>
            <person name="Xia C."/>
        </authorList>
    </citation>
    <scope>NUCLEOTIDE SEQUENCE [LARGE SCALE GENOMIC DNA]</scope>
    <source>
        <strain evidence="1">93-210</strain>
    </source>
</reference>
<proteinExistence type="predicted"/>